<feature type="domain" description="Tyrosine-protein phosphatase" evidence="6">
    <location>
        <begin position="39"/>
        <end position="183"/>
    </location>
</feature>
<evidence type="ECO:0000256" key="2">
    <source>
        <dbReference type="ARBA" id="ARBA00022801"/>
    </source>
</evidence>
<evidence type="ECO:0000259" key="6">
    <source>
        <dbReference type="PROSITE" id="PS50054"/>
    </source>
</evidence>
<proteinExistence type="inferred from homology"/>
<dbReference type="Gene3D" id="3.90.190.10">
    <property type="entry name" value="Protein tyrosine phosphatase superfamily"/>
    <property type="match status" value="1"/>
</dbReference>
<keyword evidence="2" id="KW-0378">Hydrolase</keyword>
<dbReference type="InterPro" id="IPR029021">
    <property type="entry name" value="Prot-tyrosine_phosphatase-like"/>
</dbReference>
<evidence type="ECO:0000256" key="3">
    <source>
        <dbReference type="ARBA" id="ARBA00044949"/>
    </source>
</evidence>
<protein>
    <recommendedName>
        <fullName evidence="1">diphosphoinositol-polyphosphate diphosphatase</fullName>
        <ecNumber evidence="1">3.6.1.52</ecNumber>
    </recommendedName>
</protein>
<reference evidence="8" key="1">
    <citation type="submission" date="2018-06" db="EMBL/GenBank/DDBJ databases">
        <authorList>
            <person name="Zhirakovskaya E."/>
        </authorList>
    </citation>
    <scope>NUCLEOTIDE SEQUENCE</scope>
</reference>
<dbReference type="PANTHER" id="PTHR31126">
    <property type="entry name" value="TYROSINE-PROTEIN PHOSPHATASE"/>
    <property type="match status" value="1"/>
</dbReference>
<evidence type="ECO:0000259" key="7">
    <source>
        <dbReference type="PROSITE" id="PS50056"/>
    </source>
</evidence>
<dbReference type="GO" id="GO:0016791">
    <property type="term" value="F:phosphatase activity"/>
    <property type="evidence" value="ECO:0007669"/>
    <property type="project" value="TreeGrafter"/>
</dbReference>
<evidence type="ECO:0000256" key="4">
    <source>
        <dbReference type="ARBA" id="ARBA00047342"/>
    </source>
</evidence>
<sequence length="186" mass="21265">MMKYYLSLILLLCSIPISAEVRLRPADWATPIIGTSLENIYQVDSGVYRSEQPNLSEFTLLTKFGLKEVLNLREFHSDDDETENLNLQLHRIKIDTGEISEQDILQALKIIKQRKGPILVHCWHGSDRTGAVIAAYRIVFNQWTKAKAIDELLAGGYGHHDIIYPNIVKLIKSLNIEKIRLWLGLI</sequence>
<dbReference type="AlphaFoldDB" id="A0A3B0ZBX3"/>
<dbReference type="PROSITE" id="PS50054">
    <property type="entry name" value="TYR_PHOSPHATASE_DUAL"/>
    <property type="match status" value="1"/>
</dbReference>
<evidence type="ECO:0000256" key="5">
    <source>
        <dbReference type="ARBA" id="ARBA00047927"/>
    </source>
</evidence>
<comment type="similarity">
    <text evidence="3">Belongs to the protein-tyrosine phosphatase family. Atypical dual-specificity phosphatase Siw14-like subfamily.</text>
</comment>
<comment type="catalytic activity">
    <reaction evidence="5">
        <text>1,5-bis(diphospho)-1D-myo-inositol 2,3,4,6-tetrakisphosphate + H2O = 1-diphospho-1D-myo-inositol 2,3,4,5,6-pentakisphosphate + phosphate + 2 H(+)</text>
        <dbReference type="Rhea" id="RHEA:79699"/>
        <dbReference type="ChEBI" id="CHEBI:15377"/>
        <dbReference type="ChEBI" id="CHEBI:15378"/>
        <dbReference type="ChEBI" id="CHEBI:43474"/>
        <dbReference type="ChEBI" id="CHEBI:74946"/>
        <dbReference type="ChEBI" id="CHEBI:77983"/>
        <dbReference type="EC" id="3.6.1.52"/>
    </reaction>
    <physiologicalReaction direction="left-to-right" evidence="5">
        <dbReference type="Rhea" id="RHEA:79700"/>
    </physiologicalReaction>
</comment>
<comment type="catalytic activity">
    <reaction evidence="4">
        <text>5-diphospho-1D-myo-inositol 1,2,3,4,6-pentakisphosphate + H2O = 1D-myo-inositol hexakisphosphate + phosphate + H(+)</text>
        <dbReference type="Rhea" id="RHEA:22384"/>
        <dbReference type="ChEBI" id="CHEBI:15377"/>
        <dbReference type="ChEBI" id="CHEBI:15378"/>
        <dbReference type="ChEBI" id="CHEBI:43474"/>
        <dbReference type="ChEBI" id="CHEBI:58130"/>
        <dbReference type="ChEBI" id="CHEBI:58628"/>
        <dbReference type="EC" id="3.6.1.52"/>
    </reaction>
    <physiologicalReaction direction="left-to-right" evidence="4">
        <dbReference type="Rhea" id="RHEA:22385"/>
    </physiologicalReaction>
</comment>
<name>A0A3B0ZBX3_9ZZZZ</name>
<dbReference type="PROSITE" id="PS50056">
    <property type="entry name" value="TYR_PHOSPHATASE_2"/>
    <property type="match status" value="1"/>
</dbReference>
<dbReference type="InterPro" id="IPR016130">
    <property type="entry name" value="Tyr_Pase_AS"/>
</dbReference>
<gene>
    <name evidence="8" type="ORF">MNBD_GAMMA22-215</name>
</gene>
<accession>A0A3B0ZBX3</accession>
<dbReference type="InterPro" id="IPR004861">
    <property type="entry name" value="Siw14-like"/>
</dbReference>
<evidence type="ECO:0000256" key="1">
    <source>
        <dbReference type="ARBA" id="ARBA00012527"/>
    </source>
</evidence>
<dbReference type="SUPFAM" id="SSF52799">
    <property type="entry name" value="(Phosphotyrosine protein) phosphatases II"/>
    <property type="match status" value="1"/>
</dbReference>
<dbReference type="PANTHER" id="PTHR31126:SF72">
    <property type="entry name" value="DUAL SPECIFICITY PROTEIN PHOSPHATASE TPBA"/>
    <property type="match status" value="1"/>
</dbReference>
<evidence type="ECO:0000313" key="8">
    <source>
        <dbReference type="EMBL" id="VAW90905.1"/>
    </source>
</evidence>
<dbReference type="EMBL" id="UOFS01000004">
    <property type="protein sequence ID" value="VAW90905.1"/>
    <property type="molecule type" value="Genomic_DNA"/>
</dbReference>
<dbReference type="EC" id="3.6.1.52" evidence="1"/>
<dbReference type="Pfam" id="PF03162">
    <property type="entry name" value="Y_phosphatase2"/>
    <property type="match status" value="1"/>
</dbReference>
<dbReference type="InterPro" id="IPR000387">
    <property type="entry name" value="Tyr_Pase_dom"/>
</dbReference>
<dbReference type="PROSITE" id="PS00383">
    <property type="entry name" value="TYR_PHOSPHATASE_1"/>
    <property type="match status" value="1"/>
</dbReference>
<organism evidence="8">
    <name type="scientific">hydrothermal vent metagenome</name>
    <dbReference type="NCBI Taxonomy" id="652676"/>
    <lineage>
        <taxon>unclassified sequences</taxon>
        <taxon>metagenomes</taxon>
        <taxon>ecological metagenomes</taxon>
    </lineage>
</organism>
<feature type="domain" description="Tyrosine specific protein phosphatases" evidence="7">
    <location>
        <begin position="102"/>
        <end position="152"/>
    </location>
</feature>
<dbReference type="GO" id="GO:0008486">
    <property type="term" value="F:diphosphoinositol-polyphosphate diphosphatase activity"/>
    <property type="evidence" value="ECO:0007669"/>
    <property type="project" value="UniProtKB-EC"/>
</dbReference>
<dbReference type="InterPro" id="IPR020422">
    <property type="entry name" value="TYR_PHOSPHATASE_DUAL_dom"/>
</dbReference>